<evidence type="ECO:0000313" key="1">
    <source>
        <dbReference type="EMBL" id="ANH38022.1"/>
    </source>
</evidence>
<dbReference type="AlphaFoldDB" id="A0A1A9GK35"/>
<dbReference type="RefSeq" id="WP_068107991.1">
    <property type="nucleotide sequence ID" value="NZ_CP015079.1"/>
</dbReference>
<evidence type="ECO:0000313" key="2">
    <source>
        <dbReference type="Proteomes" id="UP000077868"/>
    </source>
</evidence>
<dbReference type="PATRIC" id="fig|1300347.3.peg.1589"/>
<name>A0A1A9GK35_9ACTN</name>
<reference evidence="1 2" key="1">
    <citation type="submission" date="2016-03" db="EMBL/GenBank/DDBJ databases">
        <title>Complete genome sequence of a soil Actinobacterium, Nocardioides dokdonensis FR1436.</title>
        <authorList>
            <person name="Kwon S.-K."/>
            <person name="Kim K."/>
            <person name="Kim J.F."/>
        </authorList>
    </citation>
    <scope>NUCLEOTIDE SEQUENCE [LARGE SCALE GENOMIC DNA]</scope>
    <source>
        <strain evidence="1 2">FR1436</strain>
    </source>
</reference>
<sequence>MLTHLCTSCSKRQIIFPTQFTAVTASEQGPVATFDCWCGAEQSAPLGWAAAEPRKRVLAA</sequence>
<gene>
    <name evidence="1" type="ORF">I601_1589</name>
</gene>
<organism evidence="1 2">
    <name type="scientific">Nocardioides dokdonensis FR1436</name>
    <dbReference type="NCBI Taxonomy" id="1300347"/>
    <lineage>
        <taxon>Bacteria</taxon>
        <taxon>Bacillati</taxon>
        <taxon>Actinomycetota</taxon>
        <taxon>Actinomycetes</taxon>
        <taxon>Propionibacteriales</taxon>
        <taxon>Nocardioidaceae</taxon>
        <taxon>Nocardioides</taxon>
    </lineage>
</organism>
<accession>A0A1A9GK35</accession>
<dbReference type="OrthoDB" id="3788232at2"/>
<dbReference type="Proteomes" id="UP000077868">
    <property type="component" value="Chromosome"/>
</dbReference>
<keyword evidence="2" id="KW-1185">Reference proteome</keyword>
<dbReference type="STRING" id="1300347.I601_1589"/>
<proteinExistence type="predicted"/>
<dbReference type="EMBL" id="CP015079">
    <property type="protein sequence ID" value="ANH38022.1"/>
    <property type="molecule type" value="Genomic_DNA"/>
</dbReference>
<protein>
    <submittedName>
        <fullName evidence="1">Uncharacterized protein</fullName>
    </submittedName>
</protein>
<dbReference type="KEGG" id="ndk:I601_1589"/>